<reference evidence="2 3" key="1">
    <citation type="journal article" date="2021" name="Elife">
        <title>Chloroplast acquisition without the gene transfer in kleptoplastic sea slugs, Plakobranchus ocellatus.</title>
        <authorList>
            <person name="Maeda T."/>
            <person name="Takahashi S."/>
            <person name="Yoshida T."/>
            <person name="Shimamura S."/>
            <person name="Takaki Y."/>
            <person name="Nagai Y."/>
            <person name="Toyoda A."/>
            <person name="Suzuki Y."/>
            <person name="Arimoto A."/>
            <person name="Ishii H."/>
            <person name="Satoh N."/>
            <person name="Nishiyama T."/>
            <person name="Hasebe M."/>
            <person name="Maruyama T."/>
            <person name="Minagawa J."/>
            <person name="Obokata J."/>
            <person name="Shigenobu S."/>
        </authorList>
    </citation>
    <scope>NUCLEOTIDE SEQUENCE [LARGE SCALE GENOMIC DNA]</scope>
</reference>
<dbReference type="AlphaFoldDB" id="A0AAV4BCR5"/>
<feature type="region of interest" description="Disordered" evidence="1">
    <location>
        <begin position="103"/>
        <end position="138"/>
    </location>
</feature>
<dbReference type="Proteomes" id="UP000735302">
    <property type="component" value="Unassembled WGS sequence"/>
</dbReference>
<keyword evidence="3" id="KW-1185">Reference proteome</keyword>
<proteinExistence type="predicted"/>
<feature type="region of interest" description="Disordered" evidence="1">
    <location>
        <begin position="1"/>
        <end position="23"/>
    </location>
</feature>
<evidence type="ECO:0000313" key="3">
    <source>
        <dbReference type="Proteomes" id="UP000735302"/>
    </source>
</evidence>
<sequence>MSKAKKGKGQSNVSPHSDDTSRLDIIAETSLQAPPNMSVKVTVSGAADEVTTTSDNGRVSKPLGAEDMLAYNNSPFRQVELRYDRTSSVPVDIESIRQEQRFSQEDGATLTTQCPKTQAMKKRSQSASKTKRPLYGVSPHCKFGPKGYLSSATTHHM</sequence>
<organism evidence="2 3">
    <name type="scientific">Plakobranchus ocellatus</name>
    <dbReference type="NCBI Taxonomy" id="259542"/>
    <lineage>
        <taxon>Eukaryota</taxon>
        <taxon>Metazoa</taxon>
        <taxon>Spiralia</taxon>
        <taxon>Lophotrochozoa</taxon>
        <taxon>Mollusca</taxon>
        <taxon>Gastropoda</taxon>
        <taxon>Heterobranchia</taxon>
        <taxon>Euthyneura</taxon>
        <taxon>Panpulmonata</taxon>
        <taxon>Sacoglossa</taxon>
        <taxon>Placobranchoidea</taxon>
        <taxon>Plakobranchidae</taxon>
        <taxon>Plakobranchus</taxon>
    </lineage>
</organism>
<name>A0AAV4BCR5_9GAST</name>
<gene>
    <name evidence="2" type="ORF">PoB_004265900</name>
</gene>
<feature type="compositionally biased region" description="Basic residues" evidence="1">
    <location>
        <begin position="119"/>
        <end position="132"/>
    </location>
</feature>
<protein>
    <submittedName>
        <fullName evidence="2">Uncharacterized protein</fullName>
    </submittedName>
</protein>
<comment type="caution">
    <text evidence="2">The sequence shown here is derived from an EMBL/GenBank/DDBJ whole genome shotgun (WGS) entry which is preliminary data.</text>
</comment>
<evidence type="ECO:0000256" key="1">
    <source>
        <dbReference type="SAM" id="MobiDB-lite"/>
    </source>
</evidence>
<accession>A0AAV4BCR5</accession>
<evidence type="ECO:0000313" key="2">
    <source>
        <dbReference type="EMBL" id="GFO16154.1"/>
    </source>
</evidence>
<dbReference type="EMBL" id="BLXT01004654">
    <property type="protein sequence ID" value="GFO16154.1"/>
    <property type="molecule type" value="Genomic_DNA"/>
</dbReference>